<comment type="subcellular location">
    <subcellularLocation>
        <location evidence="11">Cytoplasm</location>
    </subcellularLocation>
</comment>
<keyword evidence="8 11" id="KW-0520">NAD</keyword>
<dbReference type="InterPro" id="IPR002218">
    <property type="entry name" value="MnmG-rel"/>
</dbReference>
<dbReference type="AlphaFoldDB" id="A0AA96WJA1"/>
<reference evidence="13" key="1">
    <citation type="submission" date="2020-05" db="EMBL/GenBank/DDBJ databases">
        <authorList>
            <person name="Zhu T."/>
            <person name="Keshari N."/>
            <person name="Lu X."/>
        </authorList>
    </citation>
    <scope>NUCLEOTIDE SEQUENCE</scope>
    <source>
        <strain evidence="13">NK1-12</strain>
    </source>
</reference>
<dbReference type="InterPro" id="IPR004416">
    <property type="entry name" value="MnmG"/>
</dbReference>
<dbReference type="InterPro" id="IPR020595">
    <property type="entry name" value="MnmG-rel_CS"/>
</dbReference>
<dbReference type="FunFam" id="3.50.50.60:FF:000119">
    <property type="entry name" value="tRNA uridine 5-carboxymethylaminomethyl modification enzyme MnmG"/>
    <property type="match status" value="1"/>
</dbReference>
<keyword evidence="6 11" id="KW-0819">tRNA processing</keyword>
<dbReference type="InterPro" id="IPR049312">
    <property type="entry name" value="GIDA_C_N"/>
</dbReference>
<dbReference type="Gene3D" id="3.50.50.60">
    <property type="entry name" value="FAD/NAD(P)-binding domain"/>
    <property type="match status" value="2"/>
</dbReference>
<dbReference type="PANTHER" id="PTHR11806:SF0">
    <property type="entry name" value="PROTEIN MTO1 HOMOLOG, MITOCHONDRIAL"/>
    <property type="match status" value="1"/>
</dbReference>
<dbReference type="Pfam" id="PF01134">
    <property type="entry name" value="GIDA"/>
    <property type="match status" value="1"/>
</dbReference>
<evidence type="ECO:0000256" key="11">
    <source>
        <dbReference type="HAMAP-Rule" id="MF_00129"/>
    </source>
</evidence>
<protein>
    <recommendedName>
        <fullName evidence="3 11">tRNA uridine 5-carboxymethylaminomethyl modification enzyme MnmG</fullName>
    </recommendedName>
    <alternativeName>
        <fullName evidence="10 11">Glucose-inhibited division protein A</fullName>
    </alternativeName>
</protein>
<evidence type="ECO:0000256" key="2">
    <source>
        <dbReference type="ARBA" id="ARBA00007653"/>
    </source>
</evidence>
<dbReference type="GO" id="GO:0002098">
    <property type="term" value="P:tRNA wobble uridine modification"/>
    <property type="evidence" value="ECO:0007669"/>
    <property type="project" value="InterPro"/>
</dbReference>
<dbReference type="Gene3D" id="1.10.10.1800">
    <property type="entry name" value="tRNA uridine 5-carboxymethylaminomethyl modification enzyme MnmG/GidA"/>
    <property type="match status" value="1"/>
</dbReference>
<evidence type="ECO:0000256" key="6">
    <source>
        <dbReference type="ARBA" id="ARBA00022694"/>
    </source>
</evidence>
<evidence type="ECO:0000256" key="5">
    <source>
        <dbReference type="ARBA" id="ARBA00022630"/>
    </source>
</evidence>
<dbReference type="SUPFAM" id="SSF51905">
    <property type="entry name" value="FAD/NAD(P)-binding domain"/>
    <property type="match status" value="1"/>
</dbReference>
<dbReference type="FunFam" id="1.10.150.570:FF:000001">
    <property type="entry name" value="tRNA uridine 5-carboxymethylaminomethyl modification enzyme MnmG"/>
    <property type="match status" value="1"/>
</dbReference>
<dbReference type="Pfam" id="PF21680">
    <property type="entry name" value="GIDA_C_1st"/>
    <property type="match status" value="1"/>
</dbReference>
<sequence length="634" mass="70662">MNSSAVTFQDYFDVIVVGAGHSGCEAALAAARLGCRTLLLTLNLDKIAWQPCNPAVGGPAKSQLTHEVDALGGEIGKMADRTYLQKRVLNISRGPAVWALRAQTDKREYAAVMKTIVENQPNLSVREGMVTDLVLGTNDEVIGVETYFGVAFECKAVVLTTGTFLGGRIWVGNKSMAAGRAGEFAAEGLTETLNRLGFETGRLKTGTPARVDRRSVDYSKMEPQPGDPETRWFSFDPEVWVEREQMCCYLTRTTAETHRLIRENLHLSPVYGGWVDAKGPRYCPSIEDKIVRFADKESHQIFIEPEGRDIPELYIQGFSTGLPENLQLQMLRSLPGLESCVMLRPAYAVEYDYLPATQCYPTLMTKKISGLFCAGQINGTTGYEEAAAQGLVAGINAARLVRGQDLIVFPREQSYIGTLIDDLCTKDLREPYRMLTSRSEYRLLLRSDNADQRLTPLGREIGLIDDRRWQLFQTKQTNIVAEKERLHTTRVKEHEPLGQQIVADTQQAIKGSITLADLLRRPGFHYVDLNRYNLGNPSLVPAEREGAEIDIKYAGYLQRQQHQIDQIARQSNRPLPADLDYHAIDTLSKEAREKLAQVKPLTIGQASRIGGVNPADVNALLLYLEVQSRQMAVK</sequence>
<evidence type="ECO:0000256" key="9">
    <source>
        <dbReference type="ARBA" id="ARBA00025948"/>
    </source>
</evidence>
<evidence type="ECO:0000256" key="1">
    <source>
        <dbReference type="ARBA" id="ARBA00001974"/>
    </source>
</evidence>
<organism evidence="13">
    <name type="scientific">Leptolyngbya sp. NK1-12</name>
    <dbReference type="NCBI Taxonomy" id="2547451"/>
    <lineage>
        <taxon>Bacteria</taxon>
        <taxon>Bacillati</taxon>
        <taxon>Cyanobacteriota</taxon>
        <taxon>Cyanophyceae</taxon>
        <taxon>Leptolyngbyales</taxon>
        <taxon>Leptolyngbyaceae</taxon>
        <taxon>Leptolyngbya group</taxon>
        <taxon>Leptolyngbya</taxon>
    </lineage>
</organism>
<dbReference type="GO" id="GO:0030488">
    <property type="term" value="P:tRNA methylation"/>
    <property type="evidence" value="ECO:0007669"/>
    <property type="project" value="TreeGrafter"/>
</dbReference>
<comment type="subunit">
    <text evidence="9 11">Homodimer. Heterotetramer of two MnmE and two MnmG subunits.</text>
</comment>
<dbReference type="PANTHER" id="PTHR11806">
    <property type="entry name" value="GLUCOSE INHIBITED DIVISION PROTEIN A"/>
    <property type="match status" value="1"/>
</dbReference>
<evidence type="ECO:0000256" key="4">
    <source>
        <dbReference type="ARBA" id="ARBA00022490"/>
    </source>
</evidence>
<accession>A0AA96WJA1</accession>
<keyword evidence="4 11" id="KW-0963">Cytoplasm</keyword>
<dbReference type="Pfam" id="PF13932">
    <property type="entry name" value="SAM_GIDA_C"/>
    <property type="match status" value="1"/>
</dbReference>
<dbReference type="Gene3D" id="1.10.150.570">
    <property type="entry name" value="GidA associated domain, C-terminal subdomain"/>
    <property type="match status" value="1"/>
</dbReference>
<feature type="binding site" evidence="11">
    <location>
        <begin position="18"/>
        <end position="23"/>
    </location>
    <ligand>
        <name>FAD</name>
        <dbReference type="ChEBI" id="CHEBI:57692"/>
    </ligand>
</feature>
<dbReference type="EMBL" id="CP053586">
    <property type="protein sequence ID" value="WNZ26179.1"/>
    <property type="molecule type" value="Genomic_DNA"/>
</dbReference>
<comment type="function">
    <text evidence="11">NAD-binding protein involved in the addition of a carboxymethylaminomethyl (cmnm) group at the wobble position (U34) of certain tRNAs, forming tRNA-cmnm(5)s(2)U34.</text>
</comment>
<keyword evidence="5 11" id="KW-0285">Flavoprotein</keyword>
<dbReference type="NCBIfam" id="TIGR00136">
    <property type="entry name" value="mnmG_gidA"/>
    <property type="match status" value="1"/>
</dbReference>
<dbReference type="InterPro" id="IPR026904">
    <property type="entry name" value="MnmG_C"/>
</dbReference>
<dbReference type="GO" id="GO:0005737">
    <property type="term" value="C:cytoplasm"/>
    <property type="evidence" value="ECO:0007669"/>
    <property type="project" value="UniProtKB-SubCell"/>
</dbReference>
<comment type="caution">
    <text evidence="11">Lacks conserved residue(s) required for the propagation of feature annotation.</text>
</comment>
<evidence type="ECO:0000256" key="3">
    <source>
        <dbReference type="ARBA" id="ARBA00020461"/>
    </source>
</evidence>
<evidence type="ECO:0000313" key="13">
    <source>
        <dbReference type="EMBL" id="WNZ26179.1"/>
    </source>
</evidence>
<dbReference type="InterPro" id="IPR040131">
    <property type="entry name" value="MnmG_N"/>
</dbReference>
<dbReference type="InterPro" id="IPR036188">
    <property type="entry name" value="FAD/NAD-bd_sf"/>
</dbReference>
<feature type="binding site" evidence="11">
    <location>
        <begin position="279"/>
        <end position="293"/>
    </location>
    <ligand>
        <name>NAD(+)</name>
        <dbReference type="ChEBI" id="CHEBI:57540"/>
    </ligand>
</feature>
<feature type="domain" description="tRNA uridine 5-carboxymethylaminomethyl modification enzyme C-terminal subdomain" evidence="12">
    <location>
        <begin position="551"/>
        <end position="622"/>
    </location>
</feature>
<comment type="cofactor">
    <cofactor evidence="1 11">
        <name>FAD</name>
        <dbReference type="ChEBI" id="CHEBI:57692"/>
    </cofactor>
</comment>
<dbReference type="PROSITE" id="PS01281">
    <property type="entry name" value="GIDA_2"/>
    <property type="match status" value="1"/>
</dbReference>
<dbReference type="GO" id="GO:0050660">
    <property type="term" value="F:flavin adenine dinucleotide binding"/>
    <property type="evidence" value="ECO:0007669"/>
    <property type="project" value="UniProtKB-UniRule"/>
</dbReference>
<evidence type="ECO:0000256" key="7">
    <source>
        <dbReference type="ARBA" id="ARBA00022827"/>
    </source>
</evidence>
<dbReference type="RefSeq" id="WP_316432404.1">
    <property type="nucleotide sequence ID" value="NZ_CP053586.1"/>
</dbReference>
<dbReference type="PROSITE" id="PS01280">
    <property type="entry name" value="GIDA_1"/>
    <property type="match status" value="1"/>
</dbReference>
<dbReference type="SMART" id="SM01228">
    <property type="entry name" value="GIDA_assoc_3"/>
    <property type="match status" value="1"/>
</dbReference>
<keyword evidence="7 11" id="KW-0274">FAD</keyword>
<dbReference type="FunFam" id="1.10.10.1800:FF:000001">
    <property type="entry name" value="tRNA uridine 5-carboxymethylaminomethyl modification enzyme MnmG"/>
    <property type="match status" value="1"/>
</dbReference>
<name>A0AA96WJA1_9CYAN</name>
<dbReference type="InterPro" id="IPR047001">
    <property type="entry name" value="MnmG_C_subdom"/>
</dbReference>
<evidence type="ECO:0000256" key="10">
    <source>
        <dbReference type="ARBA" id="ARBA00031800"/>
    </source>
</evidence>
<dbReference type="InterPro" id="IPR044920">
    <property type="entry name" value="MnmG_C_subdom_sf"/>
</dbReference>
<evidence type="ECO:0000256" key="8">
    <source>
        <dbReference type="ARBA" id="ARBA00023027"/>
    </source>
</evidence>
<dbReference type="FunFam" id="3.50.50.60:FF:000094">
    <property type="entry name" value="tRNA uridine 5-carboxymethylaminomethyl modification enzyme MnmG"/>
    <property type="match status" value="1"/>
</dbReference>
<dbReference type="HAMAP" id="MF_00129">
    <property type="entry name" value="MnmG_GidA"/>
    <property type="match status" value="1"/>
</dbReference>
<comment type="similarity">
    <text evidence="2 11">Belongs to the MnmG family.</text>
</comment>
<gene>
    <name evidence="11 13" type="primary">mnmG</name>
    <name evidence="11" type="synonym">gidA</name>
    <name evidence="13" type="ORF">HJG54_27390</name>
</gene>
<evidence type="ECO:0000259" key="12">
    <source>
        <dbReference type="SMART" id="SM01228"/>
    </source>
</evidence>
<proteinExistence type="inferred from homology"/>